<reference evidence="4" key="1">
    <citation type="submission" date="2022-07" db="EMBL/GenBank/DDBJ databases">
        <title>Draft genome sequence of Zalerion maritima ATCC 34329, a (micro)plastics degrading marine fungus.</title>
        <authorList>
            <person name="Paco A."/>
            <person name="Goncalves M.F.M."/>
            <person name="Rocha-Santos T.A.P."/>
            <person name="Alves A."/>
        </authorList>
    </citation>
    <scope>NUCLEOTIDE SEQUENCE</scope>
    <source>
        <strain evidence="4">ATCC 34329</strain>
    </source>
</reference>
<name>A0AAD5RWK6_9PEZI</name>
<keyword evidence="2" id="KW-0472">Membrane</keyword>
<keyword evidence="5" id="KW-1185">Reference proteome</keyword>
<feature type="signal peptide" evidence="3">
    <location>
        <begin position="1"/>
        <end position="17"/>
    </location>
</feature>
<gene>
    <name evidence="4" type="ORF">MKZ38_004090</name>
</gene>
<proteinExistence type="predicted"/>
<evidence type="ECO:0000256" key="3">
    <source>
        <dbReference type="SAM" id="SignalP"/>
    </source>
</evidence>
<keyword evidence="3" id="KW-0732">Signal</keyword>
<comment type="caution">
    <text evidence="4">The sequence shown here is derived from an EMBL/GenBank/DDBJ whole genome shotgun (WGS) entry which is preliminary data.</text>
</comment>
<evidence type="ECO:0000256" key="1">
    <source>
        <dbReference type="SAM" id="MobiDB-lite"/>
    </source>
</evidence>
<sequence length="362" mass="38817">MNPQILVLALFTALLAGAPIPEAGPDVTLPPKEHVSGSMSIMSTTKTSNTLIPKGMPLPTAPLRHNGNTQKTNPAAIAQEEWVPEPFIGKRKPHGSLVPYYITKRVSTEETYTIPGIWNEHATSKIGWPPHGPLVRGDKANEHAKRKIEEVVRKQVIAISVAPVVVEAPTTATCTDSLPGIWREGDGAASRISWPHRARAEVKPTPQSHYGGRNKGEKKRQEDGGDIDSILSEIKSAVTTLSSSMASPVTPSVPSDKSSGATAAAPSSTQTGQDHGNDNNDTPKEPNGQPADSDEQERKEKQEEREKKRDALAKGMLALVAITTIMFSIALGVGLWVSLFRPWKQGRKQIVGRSGKGSGVAV</sequence>
<dbReference type="AlphaFoldDB" id="A0AAD5RWK6"/>
<feature type="transmembrane region" description="Helical" evidence="2">
    <location>
        <begin position="316"/>
        <end position="339"/>
    </location>
</feature>
<evidence type="ECO:0000256" key="2">
    <source>
        <dbReference type="SAM" id="Phobius"/>
    </source>
</evidence>
<accession>A0AAD5RWK6</accession>
<protein>
    <submittedName>
        <fullName evidence="4">Uncharacterized protein</fullName>
    </submittedName>
</protein>
<feature type="chain" id="PRO_5042001155" evidence="3">
    <location>
        <begin position="18"/>
        <end position="362"/>
    </location>
</feature>
<feature type="region of interest" description="Disordered" evidence="1">
    <location>
        <begin position="241"/>
        <end position="308"/>
    </location>
</feature>
<dbReference type="EMBL" id="JAKWBI020000023">
    <property type="protein sequence ID" value="KAJ2905842.1"/>
    <property type="molecule type" value="Genomic_DNA"/>
</dbReference>
<evidence type="ECO:0000313" key="4">
    <source>
        <dbReference type="EMBL" id="KAJ2905842.1"/>
    </source>
</evidence>
<keyword evidence="2" id="KW-1133">Transmembrane helix</keyword>
<dbReference type="Proteomes" id="UP001201980">
    <property type="component" value="Unassembled WGS sequence"/>
</dbReference>
<evidence type="ECO:0000313" key="5">
    <source>
        <dbReference type="Proteomes" id="UP001201980"/>
    </source>
</evidence>
<feature type="region of interest" description="Disordered" evidence="1">
    <location>
        <begin position="191"/>
        <end position="226"/>
    </location>
</feature>
<feature type="compositionally biased region" description="Basic and acidic residues" evidence="1">
    <location>
        <begin position="296"/>
        <end position="308"/>
    </location>
</feature>
<feature type="compositionally biased region" description="Basic and acidic residues" evidence="1">
    <location>
        <begin position="275"/>
        <end position="284"/>
    </location>
</feature>
<feature type="compositionally biased region" description="Polar residues" evidence="1">
    <location>
        <begin position="241"/>
        <end position="257"/>
    </location>
</feature>
<organism evidence="4 5">
    <name type="scientific">Zalerion maritima</name>
    <dbReference type="NCBI Taxonomy" id="339359"/>
    <lineage>
        <taxon>Eukaryota</taxon>
        <taxon>Fungi</taxon>
        <taxon>Dikarya</taxon>
        <taxon>Ascomycota</taxon>
        <taxon>Pezizomycotina</taxon>
        <taxon>Sordariomycetes</taxon>
        <taxon>Lulworthiomycetidae</taxon>
        <taxon>Lulworthiales</taxon>
        <taxon>Lulworthiaceae</taxon>
        <taxon>Zalerion</taxon>
    </lineage>
</organism>
<keyword evidence="2" id="KW-0812">Transmembrane</keyword>
<feature type="compositionally biased region" description="Low complexity" evidence="1">
    <location>
        <begin position="258"/>
        <end position="273"/>
    </location>
</feature>